<feature type="transmembrane region" description="Helical" evidence="1">
    <location>
        <begin position="20"/>
        <end position="37"/>
    </location>
</feature>
<keyword evidence="3" id="KW-1185">Reference proteome</keyword>
<feature type="non-terminal residue" evidence="2">
    <location>
        <position position="1"/>
    </location>
</feature>
<dbReference type="AlphaFoldDB" id="A0A9P4H4G0"/>
<protein>
    <submittedName>
        <fullName evidence="2">Uncharacterized protein</fullName>
    </submittedName>
</protein>
<gene>
    <name evidence="2" type="ORF">EK21DRAFT_70634</name>
</gene>
<dbReference type="EMBL" id="ML978218">
    <property type="protein sequence ID" value="KAF2028033.1"/>
    <property type="molecule type" value="Genomic_DNA"/>
</dbReference>
<dbReference type="OrthoDB" id="3061561at2759"/>
<evidence type="ECO:0000256" key="1">
    <source>
        <dbReference type="SAM" id="Phobius"/>
    </source>
</evidence>
<keyword evidence="1" id="KW-0472">Membrane</keyword>
<reference evidence="2" key="1">
    <citation type="journal article" date="2020" name="Stud. Mycol.">
        <title>101 Dothideomycetes genomes: a test case for predicting lifestyles and emergence of pathogens.</title>
        <authorList>
            <person name="Haridas S."/>
            <person name="Albert R."/>
            <person name="Binder M."/>
            <person name="Bloem J."/>
            <person name="Labutti K."/>
            <person name="Salamov A."/>
            <person name="Andreopoulos B."/>
            <person name="Baker S."/>
            <person name="Barry K."/>
            <person name="Bills G."/>
            <person name="Bluhm B."/>
            <person name="Cannon C."/>
            <person name="Castanera R."/>
            <person name="Culley D."/>
            <person name="Daum C."/>
            <person name="Ezra D."/>
            <person name="Gonzalez J."/>
            <person name="Henrissat B."/>
            <person name="Kuo A."/>
            <person name="Liang C."/>
            <person name="Lipzen A."/>
            <person name="Lutzoni F."/>
            <person name="Magnuson J."/>
            <person name="Mondo S."/>
            <person name="Nolan M."/>
            <person name="Ohm R."/>
            <person name="Pangilinan J."/>
            <person name="Park H.-J."/>
            <person name="Ramirez L."/>
            <person name="Alfaro M."/>
            <person name="Sun H."/>
            <person name="Tritt A."/>
            <person name="Yoshinaga Y."/>
            <person name="Zwiers L.-H."/>
            <person name="Turgeon B."/>
            <person name="Goodwin S."/>
            <person name="Spatafora J."/>
            <person name="Crous P."/>
            <person name="Grigoriev I."/>
        </authorList>
    </citation>
    <scope>NUCLEOTIDE SEQUENCE</scope>
    <source>
        <strain evidence="2">CBS 110217</strain>
    </source>
</reference>
<proteinExistence type="predicted"/>
<evidence type="ECO:0000313" key="2">
    <source>
        <dbReference type="EMBL" id="KAF2028033.1"/>
    </source>
</evidence>
<name>A0A9P4H4G0_9PLEO</name>
<comment type="caution">
    <text evidence="2">The sequence shown here is derived from an EMBL/GenBank/DDBJ whole genome shotgun (WGS) entry which is preliminary data.</text>
</comment>
<accession>A0A9P4H4G0</accession>
<dbReference type="Proteomes" id="UP000799777">
    <property type="component" value="Unassembled WGS sequence"/>
</dbReference>
<sequence>FMAQLIGRVSFRLTVTPLELFTLGYVVCAFGMYYRWWHKPFDIHTCCNVRTISRTASQQLENYLQHAERIREVERLHSM</sequence>
<keyword evidence="1" id="KW-0812">Transmembrane</keyword>
<evidence type="ECO:0000313" key="3">
    <source>
        <dbReference type="Proteomes" id="UP000799777"/>
    </source>
</evidence>
<organism evidence="2 3">
    <name type="scientific">Setomelanomma holmii</name>
    <dbReference type="NCBI Taxonomy" id="210430"/>
    <lineage>
        <taxon>Eukaryota</taxon>
        <taxon>Fungi</taxon>
        <taxon>Dikarya</taxon>
        <taxon>Ascomycota</taxon>
        <taxon>Pezizomycotina</taxon>
        <taxon>Dothideomycetes</taxon>
        <taxon>Pleosporomycetidae</taxon>
        <taxon>Pleosporales</taxon>
        <taxon>Pleosporineae</taxon>
        <taxon>Phaeosphaeriaceae</taxon>
        <taxon>Setomelanomma</taxon>
    </lineage>
</organism>
<keyword evidence="1" id="KW-1133">Transmembrane helix</keyword>